<dbReference type="SUPFAM" id="SSF54909">
    <property type="entry name" value="Dimeric alpha+beta barrel"/>
    <property type="match status" value="1"/>
</dbReference>
<dbReference type="InterPro" id="IPR050744">
    <property type="entry name" value="AI-2_Isomerase_LsrG"/>
</dbReference>
<evidence type="ECO:0000313" key="2">
    <source>
        <dbReference type="EMBL" id="RSU03523.1"/>
    </source>
</evidence>
<feature type="domain" description="ABM" evidence="1">
    <location>
        <begin position="2"/>
        <end position="90"/>
    </location>
</feature>
<dbReference type="InterPro" id="IPR011008">
    <property type="entry name" value="Dimeric_a/b-barrel"/>
</dbReference>
<evidence type="ECO:0000313" key="3">
    <source>
        <dbReference type="Proteomes" id="UP000287101"/>
    </source>
</evidence>
<dbReference type="RefSeq" id="WP_126831733.1">
    <property type="nucleotide sequence ID" value="NZ_CBCRYB010000001.1"/>
</dbReference>
<dbReference type="PANTHER" id="PTHR33336:SF3">
    <property type="entry name" value="ABM DOMAIN-CONTAINING PROTEIN"/>
    <property type="match status" value="1"/>
</dbReference>
<dbReference type="OrthoDB" id="287932at2"/>
<reference evidence="2 3" key="1">
    <citation type="submission" date="2017-05" db="EMBL/GenBank/DDBJ databases">
        <title>Vagococcus spp. assemblies.</title>
        <authorList>
            <person name="Gulvik C.A."/>
        </authorList>
    </citation>
    <scope>NUCLEOTIDE SEQUENCE [LARGE SCALE GENOMIC DNA]</scope>
    <source>
        <strain evidence="2 3">CCUG 41755</strain>
    </source>
</reference>
<dbReference type="Proteomes" id="UP000287101">
    <property type="component" value="Unassembled WGS sequence"/>
</dbReference>
<accession>A0A430A8S9</accession>
<evidence type="ECO:0000259" key="1">
    <source>
        <dbReference type="PROSITE" id="PS51725"/>
    </source>
</evidence>
<organism evidence="2 3">
    <name type="scientific">Vagococcus fessus</name>
    <dbReference type="NCBI Taxonomy" id="120370"/>
    <lineage>
        <taxon>Bacteria</taxon>
        <taxon>Bacillati</taxon>
        <taxon>Bacillota</taxon>
        <taxon>Bacilli</taxon>
        <taxon>Lactobacillales</taxon>
        <taxon>Enterococcaceae</taxon>
        <taxon>Vagococcus</taxon>
    </lineage>
</organism>
<dbReference type="Pfam" id="PF03992">
    <property type="entry name" value="ABM"/>
    <property type="match status" value="1"/>
</dbReference>
<protein>
    <submittedName>
        <fullName evidence="2">Antibiotic biosynthesis monooxygenase</fullName>
    </submittedName>
</protein>
<sequence>MKVINATFFIKEEKREAFLEKAQTLIASSRAEEGCLAYDLYESTTEKNKFVMVEQWRDDEAVASHNQTEALQDLFKVMPDYASKETQLIMTDA</sequence>
<dbReference type="Gene3D" id="3.30.70.100">
    <property type="match status" value="1"/>
</dbReference>
<keyword evidence="2" id="KW-0503">Monooxygenase</keyword>
<dbReference type="PANTHER" id="PTHR33336">
    <property type="entry name" value="QUINOL MONOOXYGENASE YGIN-RELATED"/>
    <property type="match status" value="1"/>
</dbReference>
<name>A0A430A8S9_9ENTE</name>
<dbReference type="EMBL" id="NGJY01000002">
    <property type="protein sequence ID" value="RSU03523.1"/>
    <property type="molecule type" value="Genomic_DNA"/>
</dbReference>
<proteinExistence type="predicted"/>
<comment type="caution">
    <text evidence="2">The sequence shown here is derived from an EMBL/GenBank/DDBJ whole genome shotgun (WGS) entry which is preliminary data.</text>
</comment>
<dbReference type="InterPro" id="IPR007138">
    <property type="entry name" value="ABM_dom"/>
</dbReference>
<keyword evidence="3" id="KW-1185">Reference proteome</keyword>
<dbReference type="GO" id="GO:0004497">
    <property type="term" value="F:monooxygenase activity"/>
    <property type="evidence" value="ECO:0007669"/>
    <property type="project" value="UniProtKB-KW"/>
</dbReference>
<gene>
    <name evidence="2" type="ORF">CBF31_07365</name>
</gene>
<dbReference type="PROSITE" id="PS51725">
    <property type="entry name" value="ABM"/>
    <property type="match status" value="1"/>
</dbReference>
<dbReference type="AlphaFoldDB" id="A0A430A8S9"/>
<keyword evidence="2" id="KW-0560">Oxidoreductase</keyword>